<protein>
    <submittedName>
        <fullName evidence="1">Uncharacterized protein</fullName>
    </submittedName>
</protein>
<comment type="caution">
    <text evidence="1">The sequence shown here is derived from an EMBL/GenBank/DDBJ whole genome shotgun (WGS) entry which is preliminary data.</text>
</comment>
<name>K0PL74_9HYPH</name>
<dbReference type="Proteomes" id="UP000009319">
    <property type="component" value="Unassembled WGS sequence"/>
</dbReference>
<gene>
    <name evidence="1" type="ORF">BN77_4212</name>
</gene>
<proteinExistence type="predicted"/>
<dbReference type="HOGENOM" id="CLU_1325466_0_0_5"/>
<evidence type="ECO:0000313" key="1">
    <source>
        <dbReference type="EMBL" id="CCM77161.1"/>
    </source>
</evidence>
<sequence>MHNSPVNYCSMLQYSGYFSPAVRCASCTASAREPGEVVWSAEKKPSPVPLPDTGNQTYFHFGPLMDERSHSGALAQGVTTDPALAGIRRQPAMAAGVHGSLRGGASLRTPARTAYEIAMLLGTRRCDLAVLTWDNIKQRAEVAPDGTVIRRFEVIEWTSRKHKKGKKGETIYHEVTPSLALCRRLANASRAAALSPALMARAIPSSR</sequence>
<keyword evidence="2" id="KW-1185">Reference proteome</keyword>
<dbReference type="EMBL" id="CANI01000028">
    <property type="protein sequence ID" value="CCM77161.1"/>
    <property type="molecule type" value="Genomic_DNA"/>
</dbReference>
<dbReference type="STRING" id="1211777.BN77_4212"/>
<dbReference type="AlphaFoldDB" id="K0PL74"/>
<accession>K0PL74</accession>
<organism evidence="1 2">
    <name type="scientific">Rhizobium mesoamericanum STM3625</name>
    <dbReference type="NCBI Taxonomy" id="1211777"/>
    <lineage>
        <taxon>Bacteria</taxon>
        <taxon>Pseudomonadati</taxon>
        <taxon>Pseudomonadota</taxon>
        <taxon>Alphaproteobacteria</taxon>
        <taxon>Hyphomicrobiales</taxon>
        <taxon>Rhizobiaceae</taxon>
        <taxon>Rhizobium/Agrobacterium group</taxon>
        <taxon>Rhizobium</taxon>
    </lineage>
</organism>
<evidence type="ECO:0000313" key="2">
    <source>
        <dbReference type="Proteomes" id="UP000009319"/>
    </source>
</evidence>
<reference evidence="1 2" key="1">
    <citation type="journal article" date="2013" name="Genome Announc.">
        <title>Draft Genome Sequence of Rhizobium mesoamericanum STM3625, a Nitrogen-Fixing Symbiont of Mimosa pudica Isolated in French Guiana (South America).</title>
        <authorList>
            <person name="Moulin L."/>
            <person name="Mornico D."/>
            <person name="Melkonian R."/>
            <person name="Klonowska A."/>
        </authorList>
    </citation>
    <scope>NUCLEOTIDE SEQUENCE [LARGE SCALE GENOMIC DNA]</scope>
    <source>
        <strain evidence="1 2">STM3625</strain>
    </source>
</reference>